<keyword evidence="1" id="KW-1133">Transmembrane helix</keyword>
<organism evidence="2">
    <name type="scientific">Albugo laibachii Nc14</name>
    <dbReference type="NCBI Taxonomy" id="890382"/>
    <lineage>
        <taxon>Eukaryota</taxon>
        <taxon>Sar</taxon>
        <taxon>Stramenopiles</taxon>
        <taxon>Oomycota</taxon>
        <taxon>Peronosporomycetes</taxon>
        <taxon>Albuginales</taxon>
        <taxon>Albuginaceae</taxon>
        <taxon>Albugo</taxon>
    </lineage>
</organism>
<feature type="transmembrane region" description="Helical" evidence="1">
    <location>
        <begin position="46"/>
        <end position="71"/>
    </location>
</feature>
<name>F0WP96_9STRA</name>
<keyword evidence="1" id="KW-0472">Membrane</keyword>
<reference evidence="2" key="1">
    <citation type="journal article" date="2011" name="PLoS Biol.">
        <title>Gene gain and loss during evolution of obligate parasitism in the white rust pathogen of Arabidopsis thaliana.</title>
        <authorList>
            <person name="Kemen E."/>
            <person name="Gardiner A."/>
            <person name="Schultz-Larsen T."/>
            <person name="Kemen A.C."/>
            <person name="Balmuth A.L."/>
            <person name="Robert-Seilaniantz A."/>
            <person name="Bailey K."/>
            <person name="Holub E."/>
            <person name="Studholme D.J."/>
            <person name="Maclean D."/>
            <person name="Jones J.D."/>
        </authorList>
    </citation>
    <scope>NUCLEOTIDE SEQUENCE</scope>
</reference>
<dbReference type="HOGENOM" id="CLU_2337907_0_0_1"/>
<dbReference type="AlphaFoldDB" id="F0WP96"/>
<accession>F0WP96</accession>
<protein>
    <submittedName>
        <fullName evidence="2">AlNc14C182G8244 protein</fullName>
    </submittedName>
</protein>
<sequence>MGLASVIRTNEEKAVSIVDFSMKMPVLMAACKIWYRRLDVQQSGSFSWILFELLKVSVFLAFVVGVIGLWYDSSQDTLVRKPRMKLLLCFRVSRWTYF</sequence>
<reference evidence="2" key="2">
    <citation type="submission" date="2011-02" db="EMBL/GenBank/DDBJ databases">
        <authorList>
            <person name="MacLean D."/>
        </authorList>
    </citation>
    <scope>NUCLEOTIDE SEQUENCE</scope>
</reference>
<keyword evidence="1" id="KW-0812">Transmembrane</keyword>
<proteinExistence type="predicted"/>
<evidence type="ECO:0000313" key="2">
    <source>
        <dbReference type="EMBL" id="CCA23142.1"/>
    </source>
</evidence>
<evidence type="ECO:0000256" key="1">
    <source>
        <dbReference type="SAM" id="Phobius"/>
    </source>
</evidence>
<gene>
    <name evidence="2" type="primary">AlNc14C182G8244</name>
    <name evidence="2" type="ORF">ALNC14_092850</name>
</gene>
<dbReference type="EMBL" id="FR824227">
    <property type="protein sequence ID" value="CCA23142.1"/>
    <property type="molecule type" value="Genomic_DNA"/>
</dbReference>